<dbReference type="EMBL" id="JACXVP010000002">
    <property type="protein sequence ID" value="KAG5625735.1"/>
    <property type="molecule type" value="Genomic_DNA"/>
</dbReference>
<sequence length="65" mass="7600">MPTKIIRFCWIALQEACSRQVNLKKEVSIWIINDTCVRIAQKQSIPAPLLRSGQRPITYWSCHKM</sequence>
<reference evidence="1 2" key="1">
    <citation type="submission" date="2020-09" db="EMBL/GenBank/DDBJ databases">
        <title>De no assembly of potato wild relative species, Solanum commersonii.</title>
        <authorList>
            <person name="Cho K."/>
        </authorList>
    </citation>
    <scope>NUCLEOTIDE SEQUENCE [LARGE SCALE GENOMIC DNA]</scope>
    <source>
        <strain evidence="1">LZ3.2</strain>
        <tissue evidence="1">Leaf</tissue>
    </source>
</reference>
<proteinExistence type="predicted"/>
<dbReference type="AlphaFoldDB" id="A0A9J6ANV7"/>
<name>A0A9J6ANV7_SOLCO</name>
<evidence type="ECO:0000313" key="1">
    <source>
        <dbReference type="EMBL" id="KAG5625735.1"/>
    </source>
</evidence>
<organism evidence="1 2">
    <name type="scientific">Solanum commersonii</name>
    <name type="common">Commerson's wild potato</name>
    <name type="synonym">Commerson's nightshade</name>
    <dbReference type="NCBI Taxonomy" id="4109"/>
    <lineage>
        <taxon>Eukaryota</taxon>
        <taxon>Viridiplantae</taxon>
        <taxon>Streptophyta</taxon>
        <taxon>Embryophyta</taxon>
        <taxon>Tracheophyta</taxon>
        <taxon>Spermatophyta</taxon>
        <taxon>Magnoliopsida</taxon>
        <taxon>eudicotyledons</taxon>
        <taxon>Gunneridae</taxon>
        <taxon>Pentapetalae</taxon>
        <taxon>asterids</taxon>
        <taxon>lamiids</taxon>
        <taxon>Solanales</taxon>
        <taxon>Solanaceae</taxon>
        <taxon>Solanoideae</taxon>
        <taxon>Solaneae</taxon>
        <taxon>Solanum</taxon>
    </lineage>
</organism>
<dbReference type="Proteomes" id="UP000824120">
    <property type="component" value="Chromosome 2"/>
</dbReference>
<accession>A0A9J6ANV7</accession>
<comment type="caution">
    <text evidence="1">The sequence shown here is derived from an EMBL/GenBank/DDBJ whole genome shotgun (WGS) entry which is preliminary data.</text>
</comment>
<keyword evidence="2" id="KW-1185">Reference proteome</keyword>
<gene>
    <name evidence="1" type="ORF">H5410_010953</name>
</gene>
<evidence type="ECO:0000313" key="2">
    <source>
        <dbReference type="Proteomes" id="UP000824120"/>
    </source>
</evidence>
<protein>
    <submittedName>
        <fullName evidence="1">Uncharacterized protein</fullName>
    </submittedName>
</protein>